<gene>
    <name evidence="2" type="ORF">AWB69_01718</name>
</gene>
<dbReference type="OrthoDB" id="6072349at2"/>
<evidence type="ECO:0000313" key="3">
    <source>
        <dbReference type="Proteomes" id="UP000054683"/>
    </source>
</evidence>
<name>A0A158FW38_9BURK</name>
<organism evidence="2 3">
    <name type="scientific">Caballeronia udeis</name>
    <dbReference type="NCBI Taxonomy" id="1232866"/>
    <lineage>
        <taxon>Bacteria</taxon>
        <taxon>Pseudomonadati</taxon>
        <taxon>Pseudomonadota</taxon>
        <taxon>Betaproteobacteria</taxon>
        <taxon>Burkholderiales</taxon>
        <taxon>Burkholderiaceae</taxon>
        <taxon>Caballeronia</taxon>
    </lineage>
</organism>
<dbReference type="SUPFAM" id="SSF48452">
    <property type="entry name" value="TPR-like"/>
    <property type="match status" value="2"/>
</dbReference>
<dbReference type="Pfam" id="PF13429">
    <property type="entry name" value="TPR_15"/>
    <property type="match status" value="1"/>
</dbReference>
<dbReference type="Gene3D" id="1.25.40.10">
    <property type="entry name" value="Tetratricopeptide repeat domain"/>
    <property type="match status" value="3"/>
</dbReference>
<dbReference type="Proteomes" id="UP000054683">
    <property type="component" value="Unassembled WGS sequence"/>
</dbReference>
<dbReference type="InterPro" id="IPR057306">
    <property type="entry name" value="B-barrel_PelB_C"/>
</dbReference>
<dbReference type="Pfam" id="PF24604">
    <property type="entry name" value="B-barrel_PelB_C"/>
    <property type="match status" value="1"/>
</dbReference>
<protein>
    <recommendedName>
        <fullName evidence="1">PelB C-terminal domain-containing protein</fullName>
    </recommendedName>
</protein>
<dbReference type="RefSeq" id="WP_062084227.1">
    <property type="nucleotide sequence ID" value="NZ_FCOK02000008.1"/>
</dbReference>
<sequence>MSMSPATPERQRLFSPAVILVLGALVALMLVLAFPREKLEERLLGGKKADGLTIAYLEAWLRVDPDNAEVLSELTREYLKGQRVADAGRILARLSLSRDPAARQSALAMRISLAEQRLYALKNNDLARDARLRELDAVLHEALAYRWDNEQLGLLARQARALNDNELAAHYYAQLADSDPSHSGDWLVALAQTQLASGQYVAAANALFKAQARATSLDQRRTLFLAGLHALQAGNDPVAAIQAAATHLGPLAGDPETLRYLANLALAAGRPDLAEQYVKRLLKMSARRPGNNGYMEAHVQRAALRAPSSIPPPPPMHRAGHGPWPAPQNMVVGHYGAQGIWLRATWYRPERTATGMRTAIWSLGPAGTRFTARGVVNTAAAEGNGLLRVASSVASAVPAASSGTVMPASAVSSASAPAGSASDYELAYRVFLANGNVADAQRIAQTALDRDPSSTLWRARLAQVAEWNHQPQVALHNYLALAQAHGDNSAWQQVARLAPGLNDDAAMLAVTLYQSNQQPDNLKLLDAVVFSYERIGDPDSALRFLQERMHGALRRTVAERYALVAERKGDDDLALRTYRDLEREYGPSAAYGMKIATMLYARTQFDAALAALDEARRAAASGDGDFWRLYALLATTVQNPNAVNEGYRALLAGGGAGADDYEIMAGFYSDSPLDAGRLADYAYRHGGPPRMLSQALYDYERARAWGRIQALLASLSPQELAAAEQSATFLLARADYEHQTGATAAQARDIKRAAKVEPENMEARAAYLWLLIDHGTDPELRDALRRFARDAQGNPPLWAPYGAAALRLGDGRAALHYLHKQVANAAGSPLWRLTYADALELNGRIDDAWRLRRNVWLELARRRRDPTHAASLPTAEEDDLRGRYVALATLFDSGDRSRAVLIEMLRADTRHDTNAQPAQSELGDIGKLPPATEQVISRERRVNSAIAREAAISWAQAQDEPELERAWLEKQYIERSTRPIYAEAQLAINEGNVNELSRLLDDLPDLIPRQNKVDAQVLTGRYAAAQTSAFDSMTRLPDDEVMQAQLSEQLLRNAQSLASAFRYADQGPLRFTEESLTGGFRVSPSQALQFRYMQRDQTTDTASLPYAPKHDRLIEAIYSHQGQYDGEHVTLGRRDALDDFTTARLDGIYRISPSLSLTYALGYNQSATETTQLLVGGTKDIASVGFNYRFDSHWFGGGRYEYARFHGQDRSSLGDGHLVELNAGYKIKADYPDYTIRAVFSHGQYSAGGSPGERLRALLPAGVPFTAQSFMPQTFTQGGILFSFGDDLPDAYSKGWRPMFSVGPLRDSRAGWSEQVELGLAGSVFGHDQALVYGLYQGVSSNHSTSVKEVGIRYRWLF</sequence>
<dbReference type="SUPFAM" id="SSF56935">
    <property type="entry name" value="Porins"/>
    <property type="match status" value="1"/>
</dbReference>
<proteinExistence type="predicted"/>
<evidence type="ECO:0000259" key="1">
    <source>
        <dbReference type="Pfam" id="PF24604"/>
    </source>
</evidence>
<accession>A0A158FW38</accession>
<dbReference type="EMBL" id="FCOK02000008">
    <property type="protein sequence ID" value="SAL24045.1"/>
    <property type="molecule type" value="Genomic_DNA"/>
</dbReference>
<reference evidence="2 3" key="1">
    <citation type="submission" date="2016-01" db="EMBL/GenBank/DDBJ databases">
        <authorList>
            <person name="Oliw E.H."/>
        </authorList>
    </citation>
    <scope>NUCLEOTIDE SEQUENCE [LARGE SCALE GENOMIC DNA]</scope>
    <source>
        <strain evidence="2">LMG 27134</strain>
    </source>
</reference>
<evidence type="ECO:0000313" key="2">
    <source>
        <dbReference type="EMBL" id="SAL24045.1"/>
    </source>
</evidence>
<dbReference type="InterPro" id="IPR011990">
    <property type="entry name" value="TPR-like_helical_dom_sf"/>
</dbReference>
<feature type="domain" description="PelB C-terminal" evidence="1">
    <location>
        <begin position="1051"/>
        <end position="1356"/>
    </location>
</feature>